<feature type="compositionally biased region" description="Low complexity" evidence="1">
    <location>
        <begin position="54"/>
        <end position="78"/>
    </location>
</feature>
<organism evidence="3 4">
    <name type="scientific">Candidimonas humi</name>
    <dbReference type="NCBI Taxonomy" id="683355"/>
    <lineage>
        <taxon>Bacteria</taxon>
        <taxon>Pseudomonadati</taxon>
        <taxon>Pseudomonadota</taxon>
        <taxon>Betaproteobacteria</taxon>
        <taxon>Burkholderiales</taxon>
        <taxon>Alcaligenaceae</taxon>
        <taxon>Candidimonas</taxon>
    </lineage>
</organism>
<dbReference type="Proteomes" id="UP001595848">
    <property type="component" value="Unassembled WGS sequence"/>
</dbReference>
<dbReference type="Pfam" id="PF01464">
    <property type="entry name" value="SLT"/>
    <property type="match status" value="1"/>
</dbReference>
<dbReference type="CDD" id="cd13400">
    <property type="entry name" value="LT_IagB-like"/>
    <property type="match status" value="1"/>
</dbReference>
<dbReference type="InterPro" id="IPR008258">
    <property type="entry name" value="Transglycosylase_SLT_dom_1"/>
</dbReference>
<feature type="domain" description="Transglycosylase SLT" evidence="2">
    <location>
        <begin position="183"/>
        <end position="269"/>
    </location>
</feature>
<comment type="caution">
    <text evidence="3">The sequence shown here is derived from an EMBL/GenBank/DDBJ whole genome shotgun (WGS) entry which is preliminary data.</text>
</comment>
<keyword evidence="4" id="KW-1185">Reference proteome</keyword>
<accession>A0ABV8NV43</accession>
<dbReference type="Gene3D" id="1.10.530.10">
    <property type="match status" value="1"/>
</dbReference>
<evidence type="ECO:0000313" key="3">
    <source>
        <dbReference type="EMBL" id="MFC4200850.1"/>
    </source>
</evidence>
<evidence type="ECO:0000259" key="2">
    <source>
        <dbReference type="Pfam" id="PF01464"/>
    </source>
</evidence>
<feature type="region of interest" description="Disordered" evidence="1">
    <location>
        <begin position="43"/>
        <end position="78"/>
    </location>
</feature>
<name>A0ABV8NV43_9BURK</name>
<evidence type="ECO:0000313" key="4">
    <source>
        <dbReference type="Proteomes" id="UP001595848"/>
    </source>
</evidence>
<dbReference type="EMBL" id="JBHSBV010000002">
    <property type="protein sequence ID" value="MFC4200850.1"/>
    <property type="molecule type" value="Genomic_DNA"/>
</dbReference>
<reference evidence="4" key="1">
    <citation type="journal article" date="2019" name="Int. J. Syst. Evol. Microbiol.">
        <title>The Global Catalogue of Microorganisms (GCM) 10K type strain sequencing project: providing services to taxonomists for standard genome sequencing and annotation.</title>
        <authorList>
            <consortium name="The Broad Institute Genomics Platform"/>
            <consortium name="The Broad Institute Genome Sequencing Center for Infectious Disease"/>
            <person name="Wu L."/>
            <person name="Ma J."/>
        </authorList>
    </citation>
    <scope>NUCLEOTIDE SEQUENCE [LARGE SCALE GENOMIC DNA]</scope>
    <source>
        <strain evidence="4">LMG 24813</strain>
    </source>
</reference>
<sequence>MHDALVATLRPDVMQGGSSVTSYASYAQASDAMLAAAMGPVASVSAGGPEPAEASSESTANGAGSAGSRTTAGGAKGTQVANAAHGANATGGANAALAPVVAGAAAGAPERKAGAPVPAKGGSKVELVSPGYFSRALGVAAEDLSIPHVSKAQAEALRSYIARKYQIAYNAAGVLIKTAFVVGKEQHLDPQLLLAVIAVESRYNPFAESHVGAQGLMQVMTNVHKDKFARFGGGLAAALNPIANIRVGSQILKDCIKRRGSVLGGLACYVGASGSNDGGYGAKVLAEQRRIALASGIPIEK</sequence>
<proteinExistence type="predicted"/>
<dbReference type="SUPFAM" id="SSF53955">
    <property type="entry name" value="Lysozyme-like"/>
    <property type="match status" value="1"/>
</dbReference>
<protein>
    <submittedName>
        <fullName evidence="3">Lytic transglycosylase domain-containing protein</fullName>
    </submittedName>
</protein>
<dbReference type="RefSeq" id="WP_376810936.1">
    <property type="nucleotide sequence ID" value="NZ_JAHTBN010000003.1"/>
</dbReference>
<gene>
    <name evidence="3" type="ORF">ACFOY1_07775</name>
</gene>
<dbReference type="InterPro" id="IPR023346">
    <property type="entry name" value="Lysozyme-like_dom_sf"/>
</dbReference>
<evidence type="ECO:0000256" key="1">
    <source>
        <dbReference type="SAM" id="MobiDB-lite"/>
    </source>
</evidence>